<feature type="transmembrane region" description="Helical" evidence="1">
    <location>
        <begin position="21"/>
        <end position="41"/>
    </location>
</feature>
<dbReference type="EMBL" id="BMNB01000022">
    <property type="protein sequence ID" value="GGM53725.1"/>
    <property type="molecule type" value="Genomic_DNA"/>
</dbReference>
<feature type="transmembrane region" description="Helical" evidence="1">
    <location>
        <begin position="61"/>
        <end position="82"/>
    </location>
</feature>
<accession>A0A917X0D6</accession>
<feature type="transmembrane region" description="Helical" evidence="1">
    <location>
        <begin position="517"/>
        <end position="536"/>
    </location>
</feature>
<comment type="caution">
    <text evidence="2">The sequence shown here is derived from an EMBL/GenBank/DDBJ whole genome shotgun (WGS) entry which is preliminary data.</text>
</comment>
<feature type="transmembrane region" description="Helical" evidence="1">
    <location>
        <begin position="455"/>
        <end position="474"/>
    </location>
</feature>
<feature type="transmembrane region" description="Helical" evidence="1">
    <location>
        <begin position="261"/>
        <end position="279"/>
    </location>
</feature>
<dbReference type="AlphaFoldDB" id="A0A917X0D6"/>
<reference evidence="2" key="2">
    <citation type="submission" date="2020-09" db="EMBL/GenBank/DDBJ databases">
        <authorList>
            <person name="Sun Q."/>
            <person name="Zhou Y."/>
        </authorList>
    </citation>
    <scope>NUCLEOTIDE SEQUENCE</scope>
    <source>
        <strain evidence="2">CGMCC 4.7312</strain>
    </source>
</reference>
<feature type="transmembrane region" description="Helical" evidence="1">
    <location>
        <begin position="183"/>
        <end position="209"/>
    </location>
</feature>
<name>A0A917X0D6_9ACTN</name>
<dbReference type="Proteomes" id="UP000608890">
    <property type="component" value="Unassembled WGS sequence"/>
</dbReference>
<reference evidence="2" key="1">
    <citation type="journal article" date="2014" name="Int. J. Syst. Evol. Microbiol.">
        <title>Complete genome sequence of Corynebacterium casei LMG S-19264T (=DSM 44701T), isolated from a smear-ripened cheese.</title>
        <authorList>
            <consortium name="US DOE Joint Genome Institute (JGI-PGF)"/>
            <person name="Walter F."/>
            <person name="Albersmeier A."/>
            <person name="Kalinowski J."/>
            <person name="Ruckert C."/>
        </authorList>
    </citation>
    <scope>NUCLEOTIDE SEQUENCE</scope>
    <source>
        <strain evidence="2">CGMCC 4.7312</strain>
    </source>
</reference>
<sequence length="541" mass="56740">MRIGVLGALALADFRERARRPAYLVILVAAIGLGYLAAPAADGRWVILNAGNFRGVYDSAYLGTVTALAGVLWLTLGGFYVVRDAVARDERTRVGQLLAATPLRMVTYLAGKWLSNLLVLGSMLLALAGTALMMQLMRGESRAVDPVALLLPFVLIALPVLAVTAAAAVFFETVRPLRGGFGNIVWFFVWLVFVLVGQGSDALFGGFGIGEIGESMRADIVAQHGRADGEFALGLMYLDHPLRTFVWSGLPVSAGFVGERILTGLVAVVLATLGALWFGRFDPARDPLGGRPAGQPVGAAAGSAGFVSGSAGVVPGPAGPAAPSRPTVYGGLPRVEVRGGAVFGRLFVGELRILARGGSRWWWLGVAALTVVSLLVPVPVAATPLLLLVWIWPILVWSRLGTQQHENGVEPLLGAYPRARRRLLAEWAAGVGFTALVGLGPVLRLAMAADWPGAAAWVGGAFFIPSLALVLGLVSRTSRFFQALYLPLWFLVVNGVAAGDYLGAVRIDGQPAGPSPLLVGGASLVLLSVGVAVATARQIRR</sequence>
<feature type="transmembrane region" description="Helical" evidence="1">
    <location>
        <begin position="361"/>
        <end position="379"/>
    </location>
</feature>
<feature type="transmembrane region" description="Helical" evidence="1">
    <location>
        <begin position="423"/>
        <end position="443"/>
    </location>
</feature>
<evidence type="ECO:0000256" key="1">
    <source>
        <dbReference type="SAM" id="Phobius"/>
    </source>
</evidence>
<keyword evidence="1" id="KW-0812">Transmembrane</keyword>
<proteinExistence type="predicted"/>
<evidence type="ECO:0000313" key="2">
    <source>
        <dbReference type="EMBL" id="GGM53725.1"/>
    </source>
</evidence>
<evidence type="ECO:0008006" key="4">
    <source>
        <dbReference type="Google" id="ProtNLM"/>
    </source>
</evidence>
<feature type="transmembrane region" description="Helical" evidence="1">
    <location>
        <begin position="113"/>
        <end position="137"/>
    </location>
</feature>
<feature type="transmembrane region" description="Helical" evidence="1">
    <location>
        <begin position="385"/>
        <end position="402"/>
    </location>
</feature>
<feature type="transmembrane region" description="Helical" evidence="1">
    <location>
        <begin position="486"/>
        <end position="505"/>
    </location>
</feature>
<keyword evidence="1" id="KW-1133">Transmembrane helix</keyword>
<evidence type="ECO:0000313" key="3">
    <source>
        <dbReference type="Proteomes" id="UP000608890"/>
    </source>
</evidence>
<feature type="transmembrane region" description="Helical" evidence="1">
    <location>
        <begin position="149"/>
        <end position="171"/>
    </location>
</feature>
<gene>
    <name evidence="2" type="ORF">GCM10011608_43280</name>
</gene>
<keyword evidence="1" id="KW-0472">Membrane</keyword>
<protein>
    <recommendedName>
        <fullName evidence="4">ABC transporter permease</fullName>
    </recommendedName>
</protein>
<dbReference type="RefSeq" id="WP_189047193.1">
    <property type="nucleotide sequence ID" value="NZ_BMNB01000022.1"/>
</dbReference>
<organism evidence="2 3">
    <name type="scientific">Micromonospora sonchi</name>
    <dbReference type="NCBI Taxonomy" id="1763543"/>
    <lineage>
        <taxon>Bacteria</taxon>
        <taxon>Bacillati</taxon>
        <taxon>Actinomycetota</taxon>
        <taxon>Actinomycetes</taxon>
        <taxon>Micromonosporales</taxon>
        <taxon>Micromonosporaceae</taxon>
        <taxon>Micromonospora</taxon>
    </lineage>
</organism>
<keyword evidence="3" id="KW-1185">Reference proteome</keyword>